<dbReference type="CDD" id="cd06257">
    <property type="entry name" value="DnaJ"/>
    <property type="match status" value="1"/>
</dbReference>
<dbReference type="CDD" id="cd10747">
    <property type="entry name" value="DnaJ_C"/>
    <property type="match status" value="1"/>
</dbReference>
<evidence type="ECO:0000256" key="3">
    <source>
        <dbReference type="ARBA" id="ARBA00022771"/>
    </source>
</evidence>
<dbReference type="SUPFAM" id="SSF49493">
    <property type="entry name" value="HSP40/DnaJ peptide-binding domain"/>
    <property type="match status" value="1"/>
</dbReference>
<evidence type="ECO:0000259" key="5">
    <source>
        <dbReference type="PROSITE" id="PS50076"/>
    </source>
</evidence>
<dbReference type="PROSITE" id="PS00636">
    <property type="entry name" value="DNAJ_1"/>
    <property type="match status" value="1"/>
</dbReference>
<dbReference type="AlphaFoldDB" id="A0A6C0F1Z4"/>
<evidence type="ECO:0000313" key="6">
    <source>
        <dbReference type="EMBL" id="QHT34300.1"/>
    </source>
</evidence>
<dbReference type="GO" id="GO:0008270">
    <property type="term" value="F:zinc ion binding"/>
    <property type="evidence" value="ECO:0007669"/>
    <property type="project" value="UniProtKB-KW"/>
</dbReference>
<dbReference type="Pfam" id="PF00226">
    <property type="entry name" value="DnaJ"/>
    <property type="match status" value="1"/>
</dbReference>
<reference evidence="6" key="1">
    <citation type="journal article" date="2020" name="Nature">
        <title>Giant virus diversity and host interactions through global metagenomics.</title>
        <authorList>
            <person name="Schulz F."/>
            <person name="Roux S."/>
            <person name="Paez-Espino D."/>
            <person name="Jungbluth S."/>
            <person name="Walsh D.A."/>
            <person name="Denef V.J."/>
            <person name="McMahon K.D."/>
            <person name="Konstantinidis K.T."/>
            <person name="Eloe-Fadrosh E.A."/>
            <person name="Kyrpides N.C."/>
            <person name="Woyke T."/>
        </authorList>
    </citation>
    <scope>NUCLEOTIDE SEQUENCE</scope>
    <source>
        <strain evidence="6">GVMAG-M-3300009163-63</strain>
    </source>
</reference>
<organism evidence="6">
    <name type="scientific">viral metagenome</name>
    <dbReference type="NCBI Taxonomy" id="1070528"/>
    <lineage>
        <taxon>unclassified sequences</taxon>
        <taxon>metagenomes</taxon>
        <taxon>organismal metagenomes</taxon>
    </lineage>
</organism>
<evidence type="ECO:0000256" key="4">
    <source>
        <dbReference type="ARBA" id="ARBA00022833"/>
    </source>
</evidence>
<keyword evidence="3" id="KW-0863">Zinc-finger</keyword>
<proteinExistence type="predicted"/>
<dbReference type="EMBL" id="MN738998">
    <property type="protein sequence ID" value="QHT34300.1"/>
    <property type="molecule type" value="Genomic_DNA"/>
</dbReference>
<dbReference type="InterPro" id="IPR008971">
    <property type="entry name" value="HSP40/DnaJ_pept-bd"/>
</dbReference>
<feature type="domain" description="J" evidence="5">
    <location>
        <begin position="19"/>
        <end position="84"/>
    </location>
</feature>
<dbReference type="Gene3D" id="2.60.260.20">
    <property type="entry name" value="Urease metallochaperone UreE, N-terminal domain"/>
    <property type="match status" value="1"/>
</dbReference>
<dbReference type="PROSITE" id="PS50076">
    <property type="entry name" value="DNAJ_2"/>
    <property type="match status" value="1"/>
</dbReference>
<dbReference type="InterPro" id="IPR044713">
    <property type="entry name" value="DNJA1/2-like"/>
</dbReference>
<dbReference type="GO" id="GO:0006457">
    <property type="term" value="P:protein folding"/>
    <property type="evidence" value="ECO:0007669"/>
    <property type="project" value="InterPro"/>
</dbReference>
<dbReference type="InterPro" id="IPR001623">
    <property type="entry name" value="DnaJ_domain"/>
</dbReference>
<name>A0A6C0F1Z4_9ZZZZ</name>
<dbReference type="Gene3D" id="1.10.287.110">
    <property type="entry name" value="DnaJ domain"/>
    <property type="match status" value="1"/>
</dbReference>
<evidence type="ECO:0000256" key="2">
    <source>
        <dbReference type="ARBA" id="ARBA00022737"/>
    </source>
</evidence>
<dbReference type="InterPro" id="IPR036869">
    <property type="entry name" value="J_dom_sf"/>
</dbReference>
<dbReference type="SMART" id="SM00271">
    <property type="entry name" value="DnaJ"/>
    <property type="match status" value="1"/>
</dbReference>
<evidence type="ECO:0000256" key="1">
    <source>
        <dbReference type="ARBA" id="ARBA00022723"/>
    </source>
</evidence>
<dbReference type="Pfam" id="PF01556">
    <property type="entry name" value="DnaJ_C"/>
    <property type="match status" value="1"/>
</dbReference>
<dbReference type="FunFam" id="2.60.260.20:FF:000003">
    <property type="entry name" value="DnaJ subfamily A member 2"/>
    <property type="match status" value="1"/>
</dbReference>
<dbReference type="InterPro" id="IPR018253">
    <property type="entry name" value="DnaJ_domain_CS"/>
</dbReference>
<dbReference type="GO" id="GO:0051082">
    <property type="term" value="F:unfolded protein binding"/>
    <property type="evidence" value="ECO:0007669"/>
    <property type="project" value="InterPro"/>
</dbReference>
<dbReference type="PRINTS" id="PR00625">
    <property type="entry name" value="JDOMAIN"/>
</dbReference>
<dbReference type="PANTHER" id="PTHR43888">
    <property type="entry name" value="DNAJ-LIKE-2, ISOFORM A-RELATED"/>
    <property type="match status" value="1"/>
</dbReference>
<dbReference type="GO" id="GO:0030544">
    <property type="term" value="F:Hsp70 protein binding"/>
    <property type="evidence" value="ECO:0007669"/>
    <property type="project" value="InterPro"/>
</dbReference>
<accession>A0A6C0F1Z4</accession>
<protein>
    <recommendedName>
        <fullName evidence="5">J domain-containing protein</fullName>
    </recommendedName>
</protein>
<dbReference type="SUPFAM" id="SSF46565">
    <property type="entry name" value="Chaperone J-domain"/>
    <property type="match status" value="1"/>
</dbReference>
<dbReference type="InterPro" id="IPR002939">
    <property type="entry name" value="DnaJ_C"/>
</dbReference>
<keyword evidence="1" id="KW-0479">Metal-binding</keyword>
<keyword evidence="4" id="KW-0862">Zinc</keyword>
<sequence length="383" mass="42614">MNFNFNHTQEEQQASEDEDYYKILEVNRDASSEEIKKAYRKLSMIHHPDKNGNSEESTIKFKLLASAYEVLGNPDKKKLYDMGVRGGGNGNPFGDFEHVNPFDIFNMIFSSMGAAAGPPPNHPNHPNHPQQHHHIHGGGFPPSFIRSGMGPMGMGLGGMGIHIINSSGGGGGPMQNHPHFHFLHHQAPPSQQQPHFFYEAVPQQHHSQKCEREPVTTNIYITLENAYFGIEQLTVNLTEQNNGGGGADTTICVCIPPGINDKEVLILSNVASSSSRFSQVNIIVNIEEHSVFKRNGMDLVLDKEISLKESLCGIEFTIKHINNKSFHLQHKDGTIIKHNTIKTIPNLGMTDKNKQSGNLIIIFKIIYPDKMTREQIDALSSIL</sequence>
<keyword evidence="2" id="KW-0677">Repeat</keyword>